<dbReference type="GO" id="GO:0090071">
    <property type="term" value="P:negative regulation of ribosome biogenesis"/>
    <property type="evidence" value="ECO:0007669"/>
    <property type="project" value="TreeGrafter"/>
</dbReference>
<dbReference type="NCBIfam" id="TIGR00090">
    <property type="entry name" value="rsfS_iojap_ybeB"/>
    <property type="match status" value="1"/>
</dbReference>
<dbReference type="SUPFAM" id="SSF81301">
    <property type="entry name" value="Nucleotidyltransferase"/>
    <property type="match status" value="1"/>
</dbReference>
<evidence type="ECO:0000256" key="1">
    <source>
        <dbReference type="ARBA" id="ARBA00010574"/>
    </source>
</evidence>
<dbReference type="EMBL" id="FOJO01000009">
    <property type="protein sequence ID" value="SFA52324.1"/>
    <property type="molecule type" value="Genomic_DNA"/>
</dbReference>
<accession>A0A1I0TKP1</accession>
<dbReference type="InterPro" id="IPR004394">
    <property type="entry name" value="Iojap/RsfS/C7orf30"/>
</dbReference>
<dbReference type="Gene3D" id="3.30.460.10">
    <property type="entry name" value="Beta Polymerase, domain 2"/>
    <property type="match status" value="1"/>
</dbReference>
<dbReference type="PANTHER" id="PTHR21043">
    <property type="entry name" value="IOJAP SUPERFAMILY ORTHOLOG"/>
    <property type="match status" value="1"/>
</dbReference>
<dbReference type="Pfam" id="PF02410">
    <property type="entry name" value="RsfS"/>
    <property type="match status" value="1"/>
</dbReference>
<proteinExistence type="inferred from homology"/>
<dbReference type="GO" id="GO:0043023">
    <property type="term" value="F:ribosomal large subunit binding"/>
    <property type="evidence" value="ECO:0007669"/>
    <property type="project" value="TreeGrafter"/>
</dbReference>
<gene>
    <name evidence="2" type="ORF">SAMN04487972_10995</name>
</gene>
<sequence length="96" mass="10936">MVIASGRNARQVASIAEKLVERLKAQTGQPARIEGKETGDWVLIDTDDVIVHVFRPEVRDFYQLEKMWMPADALRSATLDRMRTDHAVDTARKTQN</sequence>
<comment type="similarity">
    <text evidence="1">Belongs to the Iojap/RsfS family.</text>
</comment>
<dbReference type="InterPro" id="IPR043519">
    <property type="entry name" value="NT_sf"/>
</dbReference>
<organism evidence="2 3">
    <name type="scientific">Paracoccus halophilus</name>
    <dbReference type="NCBI Taxonomy" id="376733"/>
    <lineage>
        <taxon>Bacteria</taxon>
        <taxon>Pseudomonadati</taxon>
        <taxon>Pseudomonadota</taxon>
        <taxon>Alphaproteobacteria</taxon>
        <taxon>Rhodobacterales</taxon>
        <taxon>Paracoccaceae</taxon>
        <taxon>Paracoccus</taxon>
    </lineage>
</organism>
<reference evidence="2 3" key="1">
    <citation type="submission" date="2016-10" db="EMBL/GenBank/DDBJ databases">
        <authorList>
            <person name="de Groot N.N."/>
        </authorList>
    </citation>
    <scope>NUCLEOTIDE SEQUENCE [LARGE SCALE GENOMIC DNA]</scope>
    <source>
        <strain evidence="2 3">CGMCC 1.6117</strain>
    </source>
</reference>
<dbReference type="PANTHER" id="PTHR21043:SF0">
    <property type="entry name" value="MITOCHONDRIAL ASSEMBLY OF RIBOSOMAL LARGE SUBUNIT PROTEIN 1"/>
    <property type="match status" value="1"/>
</dbReference>
<dbReference type="Proteomes" id="UP000182312">
    <property type="component" value="Unassembled WGS sequence"/>
</dbReference>
<dbReference type="AlphaFoldDB" id="A0A1I0TKP1"/>
<evidence type="ECO:0000313" key="2">
    <source>
        <dbReference type="EMBL" id="SFA52324.1"/>
    </source>
</evidence>
<protein>
    <submittedName>
        <fullName evidence="2">Ribosome-associated protein</fullName>
    </submittedName>
</protein>
<name>A0A1I0TKP1_9RHOB</name>
<dbReference type="GO" id="GO:0017148">
    <property type="term" value="P:negative regulation of translation"/>
    <property type="evidence" value="ECO:0007669"/>
    <property type="project" value="TreeGrafter"/>
</dbReference>
<evidence type="ECO:0000313" key="3">
    <source>
        <dbReference type="Proteomes" id="UP000182312"/>
    </source>
</evidence>